<accession>A0ABS7NKQ9</accession>
<dbReference type="Pfam" id="PF01425">
    <property type="entry name" value="Amidase"/>
    <property type="match status" value="1"/>
</dbReference>
<keyword evidence="3" id="KW-1185">Reference proteome</keyword>
<sequence length="452" mass="47916">MTDITALSAEEMAAKLRARELSAREVLAAHRTQTEAQESTVNAFVTLDWEAAEARAAELDALAARGEFAGPLHGLPVAIKDCFETKGLRTTWGSKSFETHVPDYDALHVVRLRAAGAVITGKTNTPEFTLSGQTSNLVAGTTRNPLNPEKSVAGSSGGAAAVLAAHMAALADGSDLGGSTRTPAAWCGVVGMRPTSGLIPYGPNPSPFDGLSVPGPMARNVRDLVLMLEVMQGNAACQPLGYWQELPRLADLEEAPARRTGRAALSLTPFGASVEPSVQAAVAPIERLCREMGWQVAEDAPSLEPLMAHGDIIRGQCALQLRAALAPDMALAGESYRTACAQAEGRGLAELIAYQTTRAKVWADVCTFFERYDFALWPTATGMPFSADLRDGEITEDWRTVTLTPPMELPSISIPFGLSADGMPVGLHITGPRGSDALLLQFARSIERAIQG</sequence>
<proteinExistence type="predicted"/>
<feature type="domain" description="Amidase" evidence="1">
    <location>
        <begin position="26"/>
        <end position="440"/>
    </location>
</feature>
<dbReference type="PANTHER" id="PTHR11895">
    <property type="entry name" value="TRANSAMIDASE"/>
    <property type="match status" value="1"/>
</dbReference>
<evidence type="ECO:0000313" key="3">
    <source>
        <dbReference type="Proteomes" id="UP000766629"/>
    </source>
</evidence>
<dbReference type="EMBL" id="JAHVJA010000013">
    <property type="protein sequence ID" value="MBY6141793.1"/>
    <property type="molecule type" value="Genomic_DNA"/>
</dbReference>
<dbReference type="SUPFAM" id="SSF75304">
    <property type="entry name" value="Amidase signature (AS) enzymes"/>
    <property type="match status" value="1"/>
</dbReference>
<dbReference type="RefSeq" id="WP_222509748.1">
    <property type="nucleotide sequence ID" value="NZ_JAHVJA010000013.1"/>
</dbReference>
<organism evidence="2 3">
    <name type="scientific">Leisingera daeponensis</name>
    <dbReference type="NCBI Taxonomy" id="405746"/>
    <lineage>
        <taxon>Bacteria</taxon>
        <taxon>Pseudomonadati</taxon>
        <taxon>Pseudomonadota</taxon>
        <taxon>Alphaproteobacteria</taxon>
        <taxon>Rhodobacterales</taxon>
        <taxon>Roseobacteraceae</taxon>
        <taxon>Leisingera</taxon>
    </lineage>
</organism>
<evidence type="ECO:0000313" key="2">
    <source>
        <dbReference type="EMBL" id="MBY6141793.1"/>
    </source>
</evidence>
<comment type="caution">
    <text evidence="2">The sequence shown here is derived from an EMBL/GenBank/DDBJ whole genome shotgun (WGS) entry which is preliminary data.</text>
</comment>
<protein>
    <recommendedName>
        <fullName evidence="1">Amidase domain-containing protein</fullName>
    </recommendedName>
</protein>
<dbReference type="InterPro" id="IPR036928">
    <property type="entry name" value="AS_sf"/>
</dbReference>
<dbReference type="InterPro" id="IPR000120">
    <property type="entry name" value="Amidase"/>
</dbReference>
<dbReference type="PANTHER" id="PTHR11895:SF76">
    <property type="entry name" value="INDOLEACETAMIDE HYDROLASE"/>
    <property type="match status" value="1"/>
</dbReference>
<evidence type="ECO:0000259" key="1">
    <source>
        <dbReference type="Pfam" id="PF01425"/>
    </source>
</evidence>
<reference evidence="2 3" key="1">
    <citation type="submission" date="2021-06" db="EMBL/GenBank/DDBJ databases">
        <title>50 bacteria genomes isolated from Dapeng, Shenzhen, China.</title>
        <authorList>
            <person name="Zheng W."/>
            <person name="Yu S."/>
            <person name="Huang Y."/>
        </authorList>
    </citation>
    <scope>NUCLEOTIDE SEQUENCE [LARGE SCALE GENOMIC DNA]</scope>
    <source>
        <strain evidence="2 3">DP1N14-2</strain>
    </source>
</reference>
<dbReference type="Proteomes" id="UP000766629">
    <property type="component" value="Unassembled WGS sequence"/>
</dbReference>
<dbReference type="InterPro" id="IPR023631">
    <property type="entry name" value="Amidase_dom"/>
</dbReference>
<name>A0ABS7NKQ9_9RHOB</name>
<gene>
    <name evidence="2" type="ORF">KUV26_20325</name>
</gene>
<dbReference type="Gene3D" id="3.90.1300.10">
    <property type="entry name" value="Amidase signature (AS) domain"/>
    <property type="match status" value="1"/>
</dbReference>